<dbReference type="AlphaFoldDB" id="A0A1G8WJK6"/>
<reference evidence="1 2" key="1">
    <citation type="submission" date="2016-10" db="EMBL/GenBank/DDBJ databases">
        <authorList>
            <person name="de Groot N.N."/>
        </authorList>
    </citation>
    <scope>NUCLEOTIDE SEQUENCE [LARGE SCALE GENOMIC DNA]</scope>
    <source>
        <strain evidence="1 2">DSM 25186</strain>
    </source>
</reference>
<dbReference type="InterPro" id="IPR012808">
    <property type="entry name" value="CHP02453"/>
</dbReference>
<dbReference type="PIRSF" id="PIRSF028451">
    <property type="entry name" value="UCP028451"/>
    <property type="match status" value="1"/>
</dbReference>
<proteinExistence type="predicted"/>
<dbReference type="Pfam" id="PF09365">
    <property type="entry name" value="DUF2461"/>
    <property type="match status" value="1"/>
</dbReference>
<name>A0A1G8WJK6_9BACT</name>
<dbReference type="OrthoDB" id="9794241at2"/>
<dbReference type="PANTHER" id="PTHR36452">
    <property type="entry name" value="CHROMOSOME 12, WHOLE GENOME SHOTGUN SEQUENCE"/>
    <property type="match status" value="1"/>
</dbReference>
<dbReference type="Proteomes" id="UP000198510">
    <property type="component" value="Unassembled WGS sequence"/>
</dbReference>
<sequence>MQQSLEFLSALRENNNREWFHAHKKAYEAARQEFEALIGRLLADMAPWEPAVRSLEPKDCLFRLYRDVRFSKDKTPYKLHFGAYLAEGGRKSEKAGYYLHVRPGDRSFVGGGLWEPGAEGLRNVRQEIDYNGKELHTILEEPAFASHYAALEGEKLQRPPKGYDASHPDVEILKQKSFFVSHNLTDVQVGADGLEKRILRAWQALKPLNDFLNRGLEG</sequence>
<accession>A0A1G8WJK6</accession>
<protein>
    <submittedName>
        <fullName evidence="1">TIGR02453 family protein</fullName>
    </submittedName>
</protein>
<evidence type="ECO:0000313" key="2">
    <source>
        <dbReference type="Proteomes" id="UP000198510"/>
    </source>
</evidence>
<dbReference type="NCBIfam" id="TIGR02453">
    <property type="entry name" value="TIGR02453 family protein"/>
    <property type="match status" value="1"/>
</dbReference>
<dbReference type="EMBL" id="FNFO01000001">
    <property type="protein sequence ID" value="SDJ78307.1"/>
    <property type="molecule type" value="Genomic_DNA"/>
</dbReference>
<dbReference type="RefSeq" id="WP_089677846.1">
    <property type="nucleotide sequence ID" value="NZ_FNFO01000001.1"/>
</dbReference>
<dbReference type="PANTHER" id="PTHR36452:SF1">
    <property type="entry name" value="DUF2461 DOMAIN-CONTAINING PROTEIN"/>
    <property type="match status" value="1"/>
</dbReference>
<evidence type="ECO:0000313" key="1">
    <source>
        <dbReference type="EMBL" id="SDJ78307.1"/>
    </source>
</evidence>
<keyword evidence="2" id="KW-1185">Reference proteome</keyword>
<gene>
    <name evidence="1" type="ORF">SAMN05421823_101102</name>
</gene>
<organism evidence="1 2">
    <name type="scientific">Catalinimonas alkaloidigena</name>
    <dbReference type="NCBI Taxonomy" id="1075417"/>
    <lineage>
        <taxon>Bacteria</taxon>
        <taxon>Pseudomonadati</taxon>
        <taxon>Bacteroidota</taxon>
        <taxon>Cytophagia</taxon>
        <taxon>Cytophagales</taxon>
        <taxon>Catalimonadaceae</taxon>
        <taxon>Catalinimonas</taxon>
    </lineage>
</organism>
<dbReference type="InterPro" id="IPR015996">
    <property type="entry name" value="UCP028451"/>
</dbReference>